<sequence>MKNVIRLVDGVPELVQDDPWVVIKDDQELSADERAIVPANSWVARQPAAVLAGDEISSDGVLFSAEDEFADWQDRLNVIPLIAIEFSSFRDGRGYSQAYLLRSRYHFEGELRAIGDVLRDQLSYMRQCGFNSFAVRQDKSAVDALKGLAGVSVLYGRSVVEPRPLYRRR</sequence>
<proteinExistence type="predicted"/>
<dbReference type="Proteomes" id="UP001268036">
    <property type="component" value="Unassembled WGS sequence"/>
</dbReference>
<dbReference type="InterPro" id="IPR008318">
    <property type="entry name" value="UCP030820"/>
</dbReference>
<dbReference type="EMBL" id="JAVJAF010000001">
    <property type="protein sequence ID" value="MDR6232826.1"/>
    <property type="molecule type" value="Genomic_DNA"/>
</dbReference>
<dbReference type="Pfam" id="PF06073">
    <property type="entry name" value="DUF934"/>
    <property type="match status" value="1"/>
</dbReference>
<accession>A0AAJ2EVZ7</accession>
<dbReference type="AlphaFoldDB" id="A0AAJ2EVZ7"/>
<comment type="caution">
    <text evidence="1">The sequence shown here is derived from an EMBL/GenBank/DDBJ whole genome shotgun (WGS) entry which is preliminary data.</text>
</comment>
<dbReference type="RefSeq" id="WP_309754887.1">
    <property type="nucleotide sequence ID" value="NZ_JAVJAF010000001.1"/>
</dbReference>
<dbReference type="PIRSF" id="PIRSF030820">
    <property type="entry name" value="UCP030820"/>
    <property type="match status" value="1"/>
</dbReference>
<reference evidence="1" key="1">
    <citation type="submission" date="2023-08" db="EMBL/GenBank/DDBJ databases">
        <title>Functional and genomic diversity of the sorghum phyllosphere microbiome.</title>
        <authorList>
            <person name="Shade A."/>
        </authorList>
    </citation>
    <scope>NUCLEOTIDE SEQUENCE</scope>
    <source>
        <strain evidence="1">SORGH_AS_0201</strain>
    </source>
</reference>
<name>A0AAJ2EVZ7_9PSED</name>
<evidence type="ECO:0000313" key="1">
    <source>
        <dbReference type="EMBL" id="MDR6232826.1"/>
    </source>
</evidence>
<evidence type="ECO:0000313" key="2">
    <source>
        <dbReference type="Proteomes" id="UP001268036"/>
    </source>
</evidence>
<organism evidence="1 2">
    <name type="scientific">Pseudomonas oryzihabitans</name>
    <dbReference type="NCBI Taxonomy" id="47885"/>
    <lineage>
        <taxon>Bacteria</taxon>
        <taxon>Pseudomonadati</taxon>
        <taxon>Pseudomonadota</taxon>
        <taxon>Gammaproteobacteria</taxon>
        <taxon>Pseudomonadales</taxon>
        <taxon>Pseudomonadaceae</taxon>
        <taxon>Pseudomonas</taxon>
    </lineage>
</organism>
<protein>
    <submittedName>
        <fullName evidence="1">Uncharacterized protein (DUF934 family)</fullName>
    </submittedName>
</protein>
<gene>
    <name evidence="1" type="ORF">QE440_000567</name>
</gene>